<organism evidence="7 8">
    <name type="scientific">Leeia speluncae</name>
    <dbReference type="NCBI Taxonomy" id="2884804"/>
    <lineage>
        <taxon>Bacteria</taxon>
        <taxon>Pseudomonadati</taxon>
        <taxon>Pseudomonadota</taxon>
        <taxon>Betaproteobacteria</taxon>
        <taxon>Neisseriales</taxon>
        <taxon>Leeiaceae</taxon>
        <taxon>Leeia</taxon>
    </lineage>
</organism>
<comment type="caution">
    <text evidence="7">The sequence shown here is derived from an EMBL/GenBank/DDBJ whole genome shotgun (WGS) entry which is preliminary data.</text>
</comment>
<dbReference type="RefSeq" id="WP_227181929.1">
    <property type="nucleotide sequence ID" value="NZ_JAJBZT010000012.1"/>
</dbReference>
<sequence>MSTTLKSHADVVIIGGGIVGASIAYHLTKIGITDVTLLERKQLTCGTTWHAAGLIGQLRGSRRITELAKYTSDLLYELERETGQATGFKQNGSISVALNHERLEELKRGASMAKNFGLEVEVITPSEIKAMWPLLDLNGVVGGVFLPKDGQANPTDITQAFAKGARMRGATIREHIKVEKILVENGRAVGVRTNEGEIRANTVVLAAGMWSRELAADVGVTIPLHAAEHFYVVTDQVAGIPSNLPVVRVPDECTYYKEDAGKLLIGAFEPVAKPWGMNGISENFCFDALPDDFDHFSPILEDAMGRVPVLETTGINTFFNGPESFTPDDRYLLGETVEVKDLFVACGFNSIGIQSSGGAGKVLAEWIRDRRAPVDLVDVDVRRMHSFQNNKTYLHDRTVETLGLLYAMHWPFRQYETARGVRKSPFYDRLISAGAVMGEVAGWERPNWYAPNGVEPKYEYSWGKQNWFEHSAKECLAVKNDVALFDQTSFAKFILEGKDALSVLNYVSVSNLDVAIGKIVYTQWLNESGGIEADLTITRLAEDRFMIVTAGATQTRDFAWLKRHIPDGAHCFLIDITSGLPMLGIMGPKSRALLEKVSGADLSNEAFPFGTSQEIEIGYSKVRASRITYVGELGWEIYIPAEFAHNVFDTIVEAGKAFGLQFAGMHAMNSCRTEKGYRHWGHDIVIEDTPLEAGLGFCIAWDKPGGFIGKEVLVKQKAAGVLTKRLVQVMLLDNSKLMYHEEPIWLGDKIVGSISSGMYGHRLDASLGMGYFHNEEGVTADWLANNQFEVEIAWERFPIKVSLVPFYDPKNELIKS</sequence>
<dbReference type="InterPro" id="IPR006222">
    <property type="entry name" value="GCVT_N"/>
</dbReference>
<dbReference type="Pfam" id="PF16350">
    <property type="entry name" value="FAO_M"/>
    <property type="match status" value="1"/>
</dbReference>
<protein>
    <submittedName>
        <fullName evidence="7">FAD-dependent oxidoreductase</fullName>
    </submittedName>
</protein>
<dbReference type="EMBL" id="JAJBZT010000012">
    <property type="protein sequence ID" value="MCB6185098.1"/>
    <property type="molecule type" value="Genomic_DNA"/>
</dbReference>
<dbReference type="InterPro" id="IPR006076">
    <property type="entry name" value="FAD-dep_OxRdtase"/>
</dbReference>
<proteinExistence type="inferred from homology"/>
<feature type="domain" description="FAD dependent oxidoreductase" evidence="3">
    <location>
        <begin position="10"/>
        <end position="366"/>
    </location>
</feature>
<dbReference type="InterPro" id="IPR013977">
    <property type="entry name" value="GcvT_C"/>
</dbReference>
<gene>
    <name evidence="7" type="ORF">LIN78_16240</name>
</gene>
<dbReference type="Pfam" id="PF08669">
    <property type="entry name" value="GCV_T_C"/>
    <property type="match status" value="1"/>
</dbReference>
<dbReference type="InterPro" id="IPR028896">
    <property type="entry name" value="GcvT/YgfZ/DmdA"/>
</dbReference>
<name>A0ABS8DAR9_9NEIS</name>
<evidence type="ECO:0000259" key="4">
    <source>
        <dbReference type="Pfam" id="PF01571"/>
    </source>
</evidence>
<evidence type="ECO:0000256" key="2">
    <source>
        <dbReference type="ARBA" id="ARBA00023002"/>
    </source>
</evidence>
<dbReference type="PANTHER" id="PTHR43757:SF15">
    <property type="entry name" value="PYRUVATE DEHYDROGENASE PHOSPHATASE REGULATORY SUBUNIT, MITOCHONDRIAL-LIKE"/>
    <property type="match status" value="1"/>
</dbReference>
<evidence type="ECO:0000259" key="5">
    <source>
        <dbReference type="Pfam" id="PF08669"/>
    </source>
</evidence>
<dbReference type="SUPFAM" id="SSF103025">
    <property type="entry name" value="Folate-binding domain"/>
    <property type="match status" value="1"/>
</dbReference>
<feature type="domain" description="Aminomethyltransferase C-terminal" evidence="5">
    <location>
        <begin position="724"/>
        <end position="808"/>
    </location>
</feature>
<dbReference type="SUPFAM" id="SSF51905">
    <property type="entry name" value="FAD/NAD(P)-binding domain"/>
    <property type="match status" value="1"/>
</dbReference>
<feature type="domain" description="GCVT N-terminal" evidence="4">
    <location>
        <begin position="426"/>
        <end position="703"/>
    </location>
</feature>
<dbReference type="InterPro" id="IPR036188">
    <property type="entry name" value="FAD/NAD-bd_sf"/>
</dbReference>
<dbReference type="SUPFAM" id="SSF101790">
    <property type="entry name" value="Aminomethyltransferase beta-barrel domain"/>
    <property type="match status" value="1"/>
</dbReference>
<dbReference type="Pfam" id="PF01266">
    <property type="entry name" value="DAO"/>
    <property type="match status" value="1"/>
</dbReference>
<dbReference type="Pfam" id="PF01571">
    <property type="entry name" value="GCV_T"/>
    <property type="match status" value="1"/>
</dbReference>
<evidence type="ECO:0000259" key="3">
    <source>
        <dbReference type="Pfam" id="PF01266"/>
    </source>
</evidence>
<reference evidence="7" key="1">
    <citation type="submission" date="2021-10" db="EMBL/GenBank/DDBJ databases">
        <title>The complete genome sequence of Leeia sp. TBRC 13508.</title>
        <authorList>
            <person name="Charoenyingcharoen P."/>
            <person name="Yukphan P."/>
        </authorList>
    </citation>
    <scope>NUCLEOTIDE SEQUENCE</scope>
    <source>
        <strain evidence="7">TBRC 13508</strain>
    </source>
</reference>
<dbReference type="Gene3D" id="3.50.50.60">
    <property type="entry name" value="FAD/NAD(P)-binding domain"/>
    <property type="match status" value="1"/>
</dbReference>
<keyword evidence="2" id="KW-0560">Oxidoreductase</keyword>
<dbReference type="Gene3D" id="3.30.1360.120">
    <property type="entry name" value="Probable tRNA modification gtpase trme, domain 1"/>
    <property type="match status" value="1"/>
</dbReference>
<dbReference type="SUPFAM" id="SSF54373">
    <property type="entry name" value="FAD-linked reductases, C-terminal domain"/>
    <property type="match status" value="1"/>
</dbReference>
<dbReference type="Gene3D" id="2.40.30.110">
    <property type="entry name" value="Aminomethyltransferase beta-barrel domains"/>
    <property type="match status" value="1"/>
</dbReference>
<dbReference type="Gene3D" id="3.30.70.1400">
    <property type="entry name" value="Aminomethyltransferase beta-barrel domains"/>
    <property type="match status" value="1"/>
</dbReference>
<evidence type="ECO:0000313" key="8">
    <source>
        <dbReference type="Proteomes" id="UP001165395"/>
    </source>
</evidence>
<evidence type="ECO:0000256" key="1">
    <source>
        <dbReference type="ARBA" id="ARBA00008609"/>
    </source>
</evidence>
<comment type="similarity">
    <text evidence="1">Belongs to the GcvT family.</text>
</comment>
<dbReference type="InterPro" id="IPR027266">
    <property type="entry name" value="TrmE/GcvT-like"/>
</dbReference>
<evidence type="ECO:0000313" key="7">
    <source>
        <dbReference type="EMBL" id="MCB6185098.1"/>
    </source>
</evidence>
<dbReference type="InterPro" id="IPR029043">
    <property type="entry name" value="GcvT/YgfZ_C"/>
</dbReference>
<feature type="domain" description="FAD dependent oxidoreductase central" evidence="6">
    <location>
        <begin position="371"/>
        <end position="424"/>
    </location>
</feature>
<evidence type="ECO:0000259" key="6">
    <source>
        <dbReference type="Pfam" id="PF16350"/>
    </source>
</evidence>
<dbReference type="PANTHER" id="PTHR43757">
    <property type="entry name" value="AMINOMETHYLTRANSFERASE"/>
    <property type="match status" value="1"/>
</dbReference>
<accession>A0ABS8DAR9</accession>
<dbReference type="Gene3D" id="3.30.9.10">
    <property type="entry name" value="D-Amino Acid Oxidase, subunit A, domain 2"/>
    <property type="match status" value="1"/>
</dbReference>
<dbReference type="Proteomes" id="UP001165395">
    <property type="component" value="Unassembled WGS sequence"/>
</dbReference>
<keyword evidence="8" id="KW-1185">Reference proteome</keyword>
<dbReference type="InterPro" id="IPR032503">
    <property type="entry name" value="FAO_M"/>
</dbReference>